<dbReference type="Proteomes" id="UP001433268">
    <property type="component" value="Unassembled WGS sequence"/>
</dbReference>
<protein>
    <recommendedName>
        <fullName evidence="3">Aminoglycoside phosphotransferase domain-containing protein</fullName>
    </recommendedName>
</protein>
<dbReference type="RefSeq" id="XP_066670727.1">
    <property type="nucleotide sequence ID" value="XM_066807109.1"/>
</dbReference>
<sequence>MSGQAPLNAVTIVTIPYEGEIVCEGADDYEMSFEERRPKVLNVCRAYWADANHELTRVEPGRKHTGGLYYPVDITHDNGASFEEFVLYLPLHVDSTAGNAAILKAMARVEEIESLVPRVIYVDITNDNPLNYPYMLQKRIPGRLLSDIFDDLPQEQKVLVAAELGRTYRRIQSVRGNFSGIYDIVDDEDIDNEGINQALPPTKLMPFGMIQEGCEDDLNWNEVRESIKEGDDREKGQVLTRSNLLEDAPNMTAREILLLMFERWIQRNRHWRGRDFENECLERALEIVWELVDKEANAHVFSTSAACDICLNNPDVEAPQNFLVDLDGEGRPVITGIMEWDGVELVPHFVGCMPPDGLWTFGPAEEDYLDDEEEEDDDDYDFDMPDHEPLDTELPHNAAGAEVKRAFDEAVGAAFRAAAYSPDMVFAHRYFAFAACQGWQGCDFIGIEELAEEWYNRNLLTSQPEEGGMVMRKKKKM</sequence>
<gene>
    <name evidence="1" type="ORF">PG997_002794</name>
</gene>
<name>A0ABR1WXE0_9PEZI</name>
<dbReference type="InterPro" id="IPR051678">
    <property type="entry name" value="AGP_Transferase"/>
</dbReference>
<evidence type="ECO:0000313" key="1">
    <source>
        <dbReference type="EMBL" id="KAK8087833.1"/>
    </source>
</evidence>
<comment type="caution">
    <text evidence="1">The sequence shown here is derived from an EMBL/GenBank/DDBJ whole genome shotgun (WGS) entry which is preliminary data.</text>
</comment>
<proteinExistence type="predicted"/>
<evidence type="ECO:0000313" key="2">
    <source>
        <dbReference type="Proteomes" id="UP001433268"/>
    </source>
</evidence>
<accession>A0ABR1WXE0</accession>
<dbReference type="GeneID" id="92040169"/>
<dbReference type="PANTHER" id="PTHR21310">
    <property type="entry name" value="AMINOGLYCOSIDE PHOSPHOTRANSFERASE-RELATED-RELATED"/>
    <property type="match status" value="1"/>
</dbReference>
<dbReference type="PANTHER" id="PTHR21310:SF56">
    <property type="entry name" value="AMINOGLYCOSIDE PHOSPHOTRANSFERASE DOMAIN-CONTAINING PROTEIN"/>
    <property type="match status" value="1"/>
</dbReference>
<dbReference type="EMBL" id="JAQQWN010000004">
    <property type="protein sequence ID" value="KAK8087833.1"/>
    <property type="molecule type" value="Genomic_DNA"/>
</dbReference>
<evidence type="ECO:0008006" key="3">
    <source>
        <dbReference type="Google" id="ProtNLM"/>
    </source>
</evidence>
<organism evidence="1 2">
    <name type="scientific">Apiospora hydei</name>
    <dbReference type="NCBI Taxonomy" id="1337664"/>
    <lineage>
        <taxon>Eukaryota</taxon>
        <taxon>Fungi</taxon>
        <taxon>Dikarya</taxon>
        <taxon>Ascomycota</taxon>
        <taxon>Pezizomycotina</taxon>
        <taxon>Sordariomycetes</taxon>
        <taxon>Xylariomycetidae</taxon>
        <taxon>Amphisphaeriales</taxon>
        <taxon>Apiosporaceae</taxon>
        <taxon>Apiospora</taxon>
    </lineage>
</organism>
<reference evidence="1 2" key="1">
    <citation type="submission" date="2023-01" db="EMBL/GenBank/DDBJ databases">
        <title>Analysis of 21 Apiospora genomes using comparative genomics revels a genus with tremendous synthesis potential of carbohydrate active enzymes and secondary metabolites.</title>
        <authorList>
            <person name="Sorensen T."/>
        </authorList>
    </citation>
    <scope>NUCLEOTIDE SEQUENCE [LARGE SCALE GENOMIC DNA]</scope>
    <source>
        <strain evidence="1 2">CBS 114990</strain>
    </source>
</reference>
<keyword evidence="2" id="KW-1185">Reference proteome</keyword>